<accession>A0A1J1IZZ0</accession>
<protein>
    <submittedName>
        <fullName evidence="2">CLUMA_CG018741, isoform A</fullName>
    </submittedName>
</protein>
<dbReference type="EMBL" id="CVRI01000065">
    <property type="protein sequence ID" value="CRL05711.1"/>
    <property type="molecule type" value="Genomic_DNA"/>
</dbReference>
<gene>
    <name evidence="2" type="ORF">CLUMA_CG018741</name>
</gene>
<dbReference type="AlphaFoldDB" id="A0A1J1IZZ0"/>
<keyword evidence="3" id="KW-1185">Reference proteome</keyword>
<evidence type="ECO:0000256" key="1">
    <source>
        <dbReference type="SAM" id="Phobius"/>
    </source>
</evidence>
<keyword evidence="1" id="KW-1133">Transmembrane helix</keyword>
<feature type="transmembrane region" description="Helical" evidence="1">
    <location>
        <begin position="31"/>
        <end position="52"/>
    </location>
</feature>
<evidence type="ECO:0000313" key="2">
    <source>
        <dbReference type="EMBL" id="CRL05711.1"/>
    </source>
</evidence>
<organism evidence="2 3">
    <name type="scientific">Clunio marinus</name>
    <dbReference type="NCBI Taxonomy" id="568069"/>
    <lineage>
        <taxon>Eukaryota</taxon>
        <taxon>Metazoa</taxon>
        <taxon>Ecdysozoa</taxon>
        <taxon>Arthropoda</taxon>
        <taxon>Hexapoda</taxon>
        <taxon>Insecta</taxon>
        <taxon>Pterygota</taxon>
        <taxon>Neoptera</taxon>
        <taxon>Endopterygota</taxon>
        <taxon>Diptera</taxon>
        <taxon>Nematocera</taxon>
        <taxon>Chironomoidea</taxon>
        <taxon>Chironomidae</taxon>
        <taxon>Clunio</taxon>
    </lineage>
</organism>
<dbReference type="Proteomes" id="UP000183832">
    <property type="component" value="Unassembled WGS sequence"/>
</dbReference>
<sequence length="98" mass="11160">MSFKKHKPRNLINILVENILAKAVKDDLCKAFVLLMLGLLRSFACVVMYEYYDAMSHKPDPKNIVAVEMCSQTFDRKSLGSSSYLRFIIEIDIADVQG</sequence>
<keyword evidence="1" id="KW-0472">Membrane</keyword>
<name>A0A1J1IZZ0_9DIPT</name>
<proteinExistence type="predicted"/>
<keyword evidence="1" id="KW-0812">Transmembrane</keyword>
<evidence type="ECO:0000313" key="3">
    <source>
        <dbReference type="Proteomes" id="UP000183832"/>
    </source>
</evidence>
<reference evidence="2 3" key="1">
    <citation type="submission" date="2015-04" db="EMBL/GenBank/DDBJ databases">
        <authorList>
            <person name="Syromyatnikov M.Y."/>
            <person name="Popov V.N."/>
        </authorList>
    </citation>
    <scope>NUCLEOTIDE SEQUENCE [LARGE SCALE GENOMIC DNA]</scope>
</reference>